<gene>
    <name evidence="4" type="ORF">SJAG_01363</name>
</gene>
<accession>B6K0H0</accession>
<keyword evidence="2" id="KW-0732">Signal</keyword>
<feature type="domain" description="Trichothecene 3-O-acetyltransferase-like N-terminal" evidence="3">
    <location>
        <begin position="18"/>
        <end position="172"/>
    </location>
</feature>
<evidence type="ECO:0000313" key="4">
    <source>
        <dbReference type="EMBL" id="EEB06320.1"/>
    </source>
</evidence>
<dbReference type="PANTHER" id="PTHR31896:SF64">
    <property type="entry name" value="TRICHOTHECENE 3-O-ACETYLTRANSFERASE"/>
    <property type="match status" value="1"/>
</dbReference>
<keyword evidence="1" id="KW-0808">Transferase</keyword>
<dbReference type="InterPro" id="IPR023213">
    <property type="entry name" value="CAT-like_dom_sf"/>
</dbReference>
<keyword evidence="5" id="KW-1185">Reference proteome</keyword>
<dbReference type="GeneID" id="7048112"/>
<dbReference type="STRING" id="402676.B6K0H0"/>
<dbReference type="PANTHER" id="PTHR31896">
    <property type="entry name" value="FAMILY REGULATORY PROTEIN, PUTATIVE (AFU_ORTHOLOGUE AFUA_3G14730)-RELATED"/>
    <property type="match status" value="1"/>
</dbReference>
<dbReference type="OrthoDB" id="1862401at2759"/>
<organism evidence="4 5">
    <name type="scientific">Schizosaccharomyces japonicus (strain yFS275 / FY16936)</name>
    <name type="common">Fission yeast</name>
    <dbReference type="NCBI Taxonomy" id="402676"/>
    <lineage>
        <taxon>Eukaryota</taxon>
        <taxon>Fungi</taxon>
        <taxon>Dikarya</taxon>
        <taxon>Ascomycota</taxon>
        <taxon>Taphrinomycotina</taxon>
        <taxon>Schizosaccharomycetes</taxon>
        <taxon>Schizosaccharomycetales</taxon>
        <taxon>Schizosaccharomycetaceae</taxon>
        <taxon>Schizosaccharomyces</taxon>
    </lineage>
</organism>
<dbReference type="AlphaFoldDB" id="B6K0H0"/>
<dbReference type="JaponicusDB" id="SJAG_01363"/>
<evidence type="ECO:0000259" key="3">
    <source>
        <dbReference type="Pfam" id="PF22664"/>
    </source>
</evidence>
<dbReference type="InterPro" id="IPR051283">
    <property type="entry name" value="Sec_Metabolite_Acyltrans"/>
</dbReference>
<evidence type="ECO:0000256" key="1">
    <source>
        <dbReference type="ARBA" id="ARBA00022679"/>
    </source>
</evidence>
<dbReference type="InterPro" id="IPR054710">
    <property type="entry name" value="Tri101-like_N"/>
</dbReference>
<dbReference type="Gene3D" id="3.30.559.10">
    <property type="entry name" value="Chloramphenicol acetyltransferase-like domain"/>
    <property type="match status" value="2"/>
</dbReference>
<dbReference type="GO" id="GO:0005737">
    <property type="term" value="C:cytoplasm"/>
    <property type="evidence" value="ECO:0000318"/>
    <property type="project" value="GO_Central"/>
</dbReference>
<reference evidence="4 5" key="1">
    <citation type="journal article" date="2011" name="Science">
        <title>Comparative functional genomics of the fission yeasts.</title>
        <authorList>
            <person name="Rhind N."/>
            <person name="Chen Z."/>
            <person name="Yassour M."/>
            <person name="Thompson D.A."/>
            <person name="Haas B.J."/>
            <person name="Habib N."/>
            <person name="Wapinski I."/>
            <person name="Roy S."/>
            <person name="Lin M.F."/>
            <person name="Heiman D.I."/>
            <person name="Young S.K."/>
            <person name="Furuya K."/>
            <person name="Guo Y."/>
            <person name="Pidoux A."/>
            <person name="Chen H.M."/>
            <person name="Robbertse B."/>
            <person name="Goldberg J.M."/>
            <person name="Aoki K."/>
            <person name="Bayne E.H."/>
            <person name="Berlin A.M."/>
            <person name="Desjardins C.A."/>
            <person name="Dobbs E."/>
            <person name="Dukaj L."/>
            <person name="Fan L."/>
            <person name="FitzGerald M.G."/>
            <person name="French C."/>
            <person name="Gujja S."/>
            <person name="Hansen K."/>
            <person name="Keifenheim D."/>
            <person name="Levin J.Z."/>
            <person name="Mosher R.A."/>
            <person name="Mueller C.A."/>
            <person name="Pfiffner J."/>
            <person name="Priest M."/>
            <person name="Russ C."/>
            <person name="Smialowska A."/>
            <person name="Swoboda P."/>
            <person name="Sykes S.M."/>
            <person name="Vaughn M."/>
            <person name="Vengrova S."/>
            <person name="Yoder R."/>
            <person name="Zeng Q."/>
            <person name="Allshire R."/>
            <person name="Baulcombe D."/>
            <person name="Birren B.W."/>
            <person name="Brown W."/>
            <person name="Ekwall K."/>
            <person name="Kellis M."/>
            <person name="Leatherwood J."/>
            <person name="Levin H."/>
            <person name="Margalit H."/>
            <person name="Martienssen R."/>
            <person name="Nieduszynski C.A."/>
            <person name="Spatafora J.W."/>
            <person name="Friedman N."/>
            <person name="Dalgaard J.Z."/>
            <person name="Baumann P."/>
            <person name="Niki H."/>
            <person name="Regev A."/>
            <person name="Nusbaum C."/>
        </authorList>
    </citation>
    <scope>NUCLEOTIDE SEQUENCE [LARGE SCALE GENOMIC DNA]</scope>
    <source>
        <strain evidence="5">yFS275 / FY16936</strain>
    </source>
</reference>
<dbReference type="GO" id="GO:0016747">
    <property type="term" value="F:acyltransferase activity, transferring groups other than amino-acyl groups"/>
    <property type="evidence" value="ECO:0000318"/>
    <property type="project" value="GO_Central"/>
</dbReference>
<dbReference type="Proteomes" id="UP000001744">
    <property type="component" value="Unassembled WGS sequence"/>
</dbReference>
<dbReference type="OMA" id="PFAMLDG"/>
<protein>
    <submittedName>
        <fullName evidence="4">Trichothecene 3-O-acetyltransferase</fullName>
    </submittedName>
</protein>
<feature type="signal peptide" evidence="2">
    <location>
        <begin position="1"/>
        <end position="16"/>
    </location>
</feature>
<dbReference type="eggNOG" id="ENOG502SHVS">
    <property type="taxonomic scope" value="Eukaryota"/>
</dbReference>
<proteinExistence type="predicted"/>
<dbReference type="VEuPathDB" id="FungiDB:SJAG_01363"/>
<sequence length="453" mass="50781">MSVLLDIFGQFPLTICVPLCLFYEVKDPSSYPLMVQTMKDGLQRLSAAFPWIAGKVIIEGVNENCTGIRKIKLIGKIPLIIKDLRDDPSVPTMDEFRKTRFPMASIKEKVVAPYSFLPHLRDGNDPDTDSDPVFSVQMNFINGGLLLTCIGHHSVMDMTGETKVMHLLSKACHNEPFSSEELRIGNLDRQTVFQKVTEPFDPEVELVNQLTKVKRSFKESVGEALLKYVPSTWKCFLFERDSLDALKALASESISESTSFVSTDDSLTAFVFRAIIRARFPRLNPSTELSLVRCVNVRDYLGIHPDYLGNALHQTYCSWKAESVVKAPVGSIASRLRSAIKPSELARQTLILGTYLDGLQDKSTVSYSANLDATETVMLSSWAKMKSFDLDFNFGLGTPEVERFPQCIPVEGLVYFLHRGANGEIPVSICLRNEDMERLKADKEFTKYGVYIG</sequence>
<name>B6K0H0_SCHJY</name>
<evidence type="ECO:0000313" key="5">
    <source>
        <dbReference type="Proteomes" id="UP000001744"/>
    </source>
</evidence>
<dbReference type="EMBL" id="KE651168">
    <property type="protein sequence ID" value="EEB06320.1"/>
    <property type="molecule type" value="Genomic_DNA"/>
</dbReference>
<feature type="chain" id="PRO_5002847375" evidence="2">
    <location>
        <begin position="17"/>
        <end position="453"/>
    </location>
</feature>
<dbReference type="Pfam" id="PF22664">
    <property type="entry name" value="TRI-like_N"/>
    <property type="match status" value="1"/>
</dbReference>
<evidence type="ECO:0000256" key="2">
    <source>
        <dbReference type="SAM" id="SignalP"/>
    </source>
</evidence>
<dbReference type="RefSeq" id="XP_002172613.1">
    <property type="nucleotide sequence ID" value="XM_002172577.2"/>
</dbReference>
<dbReference type="HOGENOM" id="CLU_026450_5_0_1"/>